<evidence type="ECO:0000256" key="1">
    <source>
        <dbReference type="ARBA" id="ARBA00022801"/>
    </source>
</evidence>
<dbReference type="GO" id="GO:0016042">
    <property type="term" value="P:lipid catabolic process"/>
    <property type="evidence" value="ECO:0007669"/>
    <property type="project" value="UniProtKB-KW"/>
</dbReference>
<comment type="similarity">
    <text evidence="4">Belongs to the phospholipase D family. MitoPLD/Zucchini subfamily.</text>
</comment>
<protein>
    <recommendedName>
        <fullName evidence="5">Mitochondrial cardiolipin hydrolase</fullName>
    </recommendedName>
    <alternativeName>
        <fullName evidence="6">Mitochondrial phospholipase</fullName>
    </alternativeName>
</protein>
<comment type="caution">
    <text evidence="8">The sequence shown here is derived from an EMBL/GenBank/DDBJ whole genome shotgun (WGS) entry which is preliminary data.</text>
</comment>
<keyword evidence="3" id="KW-0443">Lipid metabolism</keyword>
<keyword evidence="2" id="KW-0442">Lipid degradation</keyword>
<evidence type="ECO:0000256" key="6">
    <source>
        <dbReference type="ARBA" id="ARBA00043167"/>
    </source>
</evidence>
<reference evidence="8" key="1">
    <citation type="submission" date="2020-06" db="EMBL/GenBank/DDBJ databases">
        <title>Draft genome of Bugula neritina, a colonial animal packing powerful symbionts and potential medicines.</title>
        <authorList>
            <person name="Rayko M."/>
        </authorList>
    </citation>
    <scope>NUCLEOTIDE SEQUENCE [LARGE SCALE GENOMIC DNA]</scope>
    <source>
        <strain evidence="8">Kwan_BN1</strain>
    </source>
</reference>
<gene>
    <name evidence="8" type="ORF">EB796_025055</name>
</gene>
<evidence type="ECO:0000256" key="2">
    <source>
        <dbReference type="ARBA" id="ARBA00022963"/>
    </source>
</evidence>
<dbReference type="GO" id="GO:0005739">
    <property type="term" value="C:mitochondrion"/>
    <property type="evidence" value="ECO:0007669"/>
    <property type="project" value="TreeGrafter"/>
</dbReference>
<dbReference type="Pfam" id="PF13091">
    <property type="entry name" value="PLDc_2"/>
    <property type="match status" value="1"/>
</dbReference>
<evidence type="ECO:0000256" key="5">
    <source>
        <dbReference type="ARBA" id="ARBA00040549"/>
    </source>
</evidence>
<dbReference type="InterPro" id="IPR025202">
    <property type="entry name" value="PLD-like_dom"/>
</dbReference>
<dbReference type="Gene3D" id="3.30.870.10">
    <property type="entry name" value="Endonuclease Chain A"/>
    <property type="match status" value="1"/>
</dbReference>
<dbReference type="GO" id="GO:0016891">
    <property type="term" value="F:RNA endonuclease activity producing 5'-phosphomonoesters, hydrolytic mechanism"/>
    <property type="evidence" value="ECO:0007669"/>
    <property type="project" value="TreeGrafter"/>
</dbReference>
<keyword evidence="9" id="KW-1185">Reference proteome</keyword>
<dbReference type="OrthoDB" id="5205528at2759"/>
<dbReference type="AlphaFoldDB" id="A0A7J7ISX4"/>
<proteinExistence type="inferred from homology"/>
<accession>A0A7J7ISX4</accession>
<sequence length="181" mass="20419">MVLGSIPKWLKTLAYALAISTGFELLYYLKKCKESENEKKAKDNEVEVIFFPDKTVACDAYFSYGCSNASCWLAHEETSTMKLKAFLSNTEKLLDICVYCIASDILVDEVLKLHDQGVIVRVITDQAQALELGVQVGRLRAAGIEVRTNATNFFMHHKFAISDGGQGYDWIIQLVWQCHVR</sequence>
<name>A0A7J7ISX4_BUGNE</name>
<dbReference type="PANTHER" id="PTHR43856:SF1">
    <property type="entry name" value="MITOCHONDRIAL CARDIOLIPIN HYDROLASE"/>
    <property type="match status" value="1"/>
</dbReference>
<dbReference type="InterPro" id="IPR051406">
    <property type="entry name" value="PLD_domain"/>
</dbReference>
<dbReference type="EMBL" id="VXIV02003496">
    <property type="protein sequence ID" value="KAF6016636.1"/>
    <property type="molecule type" value="Genomic_DNA"/>
</dbReference>
<evidence type="ECO:0000313" key="9">
    <source>
        <dbReference type="Proteomes" id="UP000593567"/>
    </source>
</evidence>
<dbReference type="Proteomes" id="UP000593567">
    <property type="component" value="Unassembled WGS sequence"/>
</dbReference>
<evidence type="ECO:0000256" key="4">
    <source>
        <dbReference type="ARBA" id="ARBA00038012"/>
    </source>
</evidence>
<dbReference type="PANTHER" id="PTHR43856">
    <property type="entry name" value="CARDIOLIPIN HYDROLASE"/>
    <property type="match status" value="1"/>
</dbReference>
<dbReference type="GO" id="GO:0034587">
    <property type="term" value="P:piRNA processing"/>
    <property type="evidence" value="ECO:0007669"/>
    <property type="project" value="TreeGrafter"/>
</dbReference>
<dbReference type="SUPFAM" id="SSF56024">
    <property type="entry name" value="Phospholipase D/nuclease"/>
    <property type="match status" value="1"/>
</dbReference>
<feature type="domain" description="Phospholipase D-like" evidence="7">
    <location>
        <begin position="84"/>
        <end position="164"/>
    </location>
</feature>
<keyword evidence="1" id="KW-0378">Hydrolase</keyword>
<evidence type="ECO:0000313" key="8">
    <source>
        <dbReference type="EMBL" id="KAF6016636.1"/>
    </source>
</evidence>
<organism evidence="8 9">
    <name type="scientific">Bugula neritina</name>
    <name type="common">Brown bryozoan</name>
    <name type="synonym">Sertularia neritina</name>
    <dbReference type="NCBI Taxonomy" id="10212"/>
    <lineage>
        <taxon>Eukaryota</taxon>
        <taxon>Metazoa</taxon>
        <taxon>Spiralia</taxon>
        <taxon>Lophotrochozoa</taxon>
        <taxon>Bryozoa</taxon>
        <taxon>Gymnolaemata</taxon>
        <taxon>Cheilostomatida</taxon>
        <taxon>Flustrina</taxon>
        <taxon>Buguloidea</taxon>
        <taxon>Bugulidae</taxon>
        <taxon>Bugula</taxon>
    </lineage>
</organism>
<evidence type="ECO:0000256" key="3">
    <source>
        <dbReference type="ARBA" id="ARBA00023098"/>
    </source>
</evidence>
<evidence type="ECO:0000259" key="7">
    <source>
        <dbReference type="Pfam" id="PF13091"/>
    </source>
</evidence>